<dbReference type="OrthoDB" id="3535086at2759"/>
<gene>
    <name evidence="2" type="ORF">K469DRAFT_748481</name>
</gene>
<evidence type="ECO:0000256" key="1">
    <source>
        <dbReference type="SAM" id="MobiDB-lite"/>
    </source>
</evidence>
<feature type="compositionally biased region" description="Low complexity" evidence="1">
    <location>
        <begin position="13"/>
        <end position="24"/>
    </location>
</feature>
<dbReference type="Proteomes" id="UP000800200">
    <property type="component" value="Unassembled WGS sequence"/>
</dbReference>
<keyword evidence="3" id="KW-1185">Reference proteome</keyword>
<evidence type="ECO:0000313" key="2">
    <source>
        <dbReference type="EMBL" id="KAF2188104.1"/>
    </source>
</evidence>
<feature type="compositionally biased region" description="Low complexity" evidence="1">
    <location>
        <begin position="43"/>
        <end position="55"/>
    </location>
</feature>
<feature type="region of interest" description="Disordered" evidence="1">
    <location>
        <begin position="1"/>
        <end position="61"/>
    </location>
</feature>
<protein>
    <submittedName>
        <fullName evidence="2">Uncharacterized protein</fullName>
    </submittedName>
</protein>
<name>A0A6A6E8H7_9PEZI</name>
<proteinExistence type="predicted"/>
<sequence>MLPALQPSRPRNPQQQQQQQQQQQPPHPSFIRQQQRAVHEQLHPLPLSSKAPSSPRRNINLSKPRSHIEAMPLFGPAQSHLFLGKPMGPAPNLYDSALRHPVFFTEQLRKPPFPIPEIASQEWSPVASGYVMENRKTDGTGIPKTKL</sequence>
<organism evidence="2 3">
    <name type="scientific">Zopfia rhizophila CBS 207.26</name>
    <dbReference type="NCBI Taxonomy" id="1314779"/>
    <lineage>
        <taxon>Eukaryota</taxon>
        <taxon>Fungi</taxon>
        <taxon>Dikarya</taxon>
        <taxon>Ascomycota</taxon>
        <taxon>Pezizomycotina</taxon>
        <taxon>Dothideomycetes</taxon>
        <taxon>Dothideomycetes incertae sedis</taxon>
        <taxon>Zopfiaceae</taxon>
        <taxon>Zopfia</taxon>
    </lineage>
</organism>
<dbReference type="AlphaFoldDB" id="A0A6A6E8H7"/>
<reference evidence="2" key="1">
    <citation type="journal article" date="2020" name="Stud. Mycol.">
        <title>101 Dothideomycetes genomes: a test case for predicting lifestyles and emergence of pathogens.</title>
        <authorList>
            <person name="Haridas S."/>
            <person name="Albert R."/>
            <person name="Binder M."/>
            <person name="Bloem J."/>
            <person name="Labutti K."/>
            <person name="Salamov A."/>
            <person name="Andreopoulos B."/>
            <person name="Baker S."/>
            <person name="Barry K."/>
            <person name="Bills G."/>
            <person name="Bluhm B."/>
            <person name="Cannon C."/>
            <person name="Castanera R."/>
            <person name="Culley D."/>
            <person name="Daum C."/>
            <person name="Ezra D."/>
            <person name="Gonzalez J."/>
            <person name="Henrissat B."/>
            <person name="Kuo A."/>
            <person name="Liang C."/>
            <person name="Lipzen A."/>
            <person name="Lutzoni F."/>
            <person name="Magnuson J."/>
            <person name="Mondo S."/>
            <person name="Nolan M."/>
            <person name="Ohm R."/>
            <person name="Pangilinan J."/>
            <person name="Park H.-J."/>
            <person name="Ramirez L."/>
            <person name="Alfaro M."/>
            <person name="Sun H."/>
            <person name="Tritt A."/>
            <person name="Yoshinaga Y."/>
            <person name="Zwiers L.-H."/>
            <person name="Turgeon B."/>
            <person name="Goodwin S."/>
            <person name="Spatafora J."/>
            <person name="Crous P."/>
            <person name="Grigoriev I."/>
        </authorList>
    </citation>
    <scope>NUCLEOTIDE SEQUENCE</scope>
    <source>
        <strain evidence="2">CBS 207.26</strain>
    </source>
</reference>
<evidence type="ECO:0000313" key="3">
    <source>
        <dbReference type="Proteomes" id="UP000800200"/>
    </source>
</evidence>
<accession>A0A6A6E8H7</accession>
<dbReference type="EMBL" id="ML994624">
    <property type="protein sequence ID" value="KAF2188104.1"/>
    <property type="molecule type" value="Genomic_DNA"/>
</dbReference>